<proteinExistence type="predicted"/>
<keyword evidence="2" id="KW-1185">Reference proteome</keyword>
<dbReference type="Gene3D" id="3.40.630.10">
    <property type="entry name" value="Zn peptidases"/>
    <property type="match status" value="1"/>
</dbReference>
<dbReference type="Gene3D" id="3.30.70.360">
    <property type="match status" value="1"/>
</dbReference>
<dbReference type="RefSeq" id="WP_184730777.1">
    <property type="nucleotide sequence ID" value="NZ_JACHIW010000002.1"/>
</dbReference>
<dbReference type="GO" id="GO:0016787">
    <property type="term" value="F:hydrolase activity"/>
    <property type="evidence" value="ECO:0007669"/>
    <property type="project" value="InterPro"/>
</dbReference>
<dbReference type="SUPFAM" id="SSF53187">
    <property type="entry name" value="Zn-dependent exopeptidases"/>
    <property type="match status" value="1"/>
</dbReference>
<dbReference type="InterPro" id="IPR050072">
    <property type="entry name" value="Peptidase_M20A"/>
</dbReference>
<evidence type="ECO:0000313" key="2">
    <source>
        <dbReference type="Proteomes" id="UP000584374"/>
    </source>
</evidence>
<organism evidence="1 2">
    <name type="scientific">Saccharopolyspora phatthalungensis</name>
    <dbReference type="NCBI Taxonomy" id="664693"/>
    <lineage>
        <taxon>Bacteria</taxon>
        <taxon>Bacillati</taxon>
        <taxon>Actinomycetota</taxon>
        <taxon>Actinomycetes</taxon>
        <taxon>Pseudonocardiales</taxon>
        <taxon>Pseudonocardiaceae</taxon>
        <taxon>Saccharopolyspora</taxon>
    </lineage>
</organism>
<dbReference type="AlphaFoldDB" id="A0A840QKD0"/>
<sequence length="428" mass="45324">MRHPALLRETDHELLLRLLRTPTVGPLEAGPDDGPPQLWQAQRAYAAAAGAFGMRVVHHAAPAVDSMLRDDVPTAVRVAAEEREFLAQQPSLVLRLGPELPRESTVMFNVHLDTVAGLESVGFDGSRFTGRGAVDAKGPAVALLAGVRAAATANSAIGREVAVLIQAVSGEEGGALGTYGTRPLVEAGFFGRVNVFCEPTGLRYLPRSTASMTACIAVDGEGSIDDRPDAGHNATVLLGFLAQHLAKELDSAVRDGRVCVAGLHTGDMHNRVYGRGRLLLNLSYASSAAGAALEKAVAEAVDSGVREFADRFGNTREFARTAADAAAITQLSWTKRGMPCLHNHDPWAEEILRSVGVVRWPAEEPAFTCDAIWMDGIADTFTAVLGPGCLENNNAHASGEFVDLVDLEAFAATVAELLTTFSEMGRPA</sequence>
<protein>
    <submittedName>
        <fullName evidence="1">Acetylornithine deacetylase/succinyl-diaminopimelate desuccinylase-like protein</fullName>
    </submittedName>
</protein>
<gene>
    <name evidence="1" type="ORF">BJ970_006392</name>
</gene>
<reference evidence="1 2" key="1">
    <citation type="submission" date="2020-08" db="EMBL/GenBank/DDBJ databases">
        <title>Sequencing the genomes of 1000 actinobacteria strains.</title>
        <authorList>
            <person name="Klenk H.-P."/>
        </authorList>
    </citation>
    <scope>NUCLEOTIDE SEQUENCE [LARGE SCALE GENOMIC DNA]</scope>
    <source>
        <strain evidence="1 2">DSM 45584</strain>
    </source>
</reference>
<dbReference type="EMBL" id="JACHIW010000002">
    <property type="protein sequence ID" value="MBB5158793.1"/>
    <property type="molecule type" value="Genomic_DNA"/>
</dbReference>
<evidence type="ECO:0000313" key="1">
    <source>
        <dbReference type="EMBL" id="MBB5158793.1"/>
    </source>
</evidence>
<comment type="caution">
    <text evidence="1">The sequence shown here is derived from an EMBL/GenBank/DDBJ whole genome shotgun (WGS) entry which is preliminary data.</text>
</comment>
<dbReference type="Proteomes" id="UP000584374">
    <property type="component" value="Unassembled WGS sequence"/>
</dbReference>
<accession>A0A840QKD0</accession>
<name>A0A840QKD0_9PSEU</name>
<dbReference type="InterPro" id="IPR002933">
    <property type="entry name" value="Peptidase_M20"/>
</dbReference>
<dbReference type="PANTHER" id="PTHR43808">
    <property type="entry name" value="ACETYLORNITHINE DEACETYLASE"/>
    <property type="match status" value="1"/>
</dbReference>
<dbReference type="Pfam" id="PF01546">
    <property type="entry name" value="Peptidase_M20"/>
    <property type="match status" value="1"/>
</dbReference>